<protein>
    <recommendedName>
        <fullName evidence="7 20">UDP-N-acetylenolpyruvoylglucosamine reductase</fullName>
        <ecNumber evidence="6 20">1.3.1.98</ecNumber>
    </recommendedName>
    <alternativeName>
        <fullName evidence="18 20">UDP-N-acetylmuramate dehydrogenase</fullName>
    </alternativeName>
</protein>
<evidence type="ECO:0000256" key="15">
    <source>
        <dbReference type="ARBA" id="ARBA00023002"/>
    </source>
</evidence>
<evidence type="ECO:0000256" key="13">
    <source>
        <dbReference type="ARBA" id="ARBA00022960"/>
    </source>
</evidence>
<dbReference type="OrthoDB" id="9804753at2"/>
<dbReference type="Gene3D" id="3.30.465.10">
    <property type="match status" value="1"/>
</dbReference>
<dbReference type="InterPro" id="IPR016169">
    <property type="entry name" value="FAD-bd_PCMH_sub2"/>
</dbReference>
<dbReference type="PANTHER" id="PTHR21071:SF4">
    <property type="entry name" value="UDP-N-ACETYLENOLPYRUVOYLGLUCOSAMINE REDUCTASE"/>
    <property type="match status" value="1"/>
</dbReference>
<dbReference type="STRING" id="745411.B3C1_19113"/>
<comment type="pathway">
    <text evidence="4 20">Cell wall biogenesis; peptidoglycan biosynthesis.</text>
</comment>
<evidence type="ECO:0000256" key="16">
    <source>
        <dbReference type="ARBA" id="ARBA00023306"/>
    </source>
</evidence>
<dbReference type="NCBIfam" id="NF000755">
    <property type="entry name" value="PRK00046.1"/>
    <property type="match status" value="1"/>
</dbReference>
<dbReference type="Pfam" id="PF02873">
    <property type="entry name" value="MurB_C"/>
    <property type="match status" value="1"/>
</dbReference>
<dbReference type="InterPro" id="IPR011601">
    <property type="entry name" value="MurB_C"/>
</dbReference>
<dbReference type="Gene3D" id="3.30.43.10">
    <property type="entry name" value="Uridine Diphospho-n-acetylenolpyruvylglucosamine Reductase, domain 2"/>
    <property type="match status" value="1"/>
</dbReference>
<evidence type="ECO:0000256" key="7">
    <source>
        <dbReference type="ARBA" id="ARBA00015188"/>
    </source>
</evidence>
<keyword evidence="12 20" id="KW-0521">NADP</keyword>
<evidence type="ECO:0000256" key="11">
    <source>
        <dbReference type="ARBA" id="ARBA00022827"/>
    </source>
</evidence>
<feature type="active site" evidence="20">
    <location>
        <position position="328"/>
    </location>
</feature>
<dbReference type="InterPro" id="IPR006094">
    <property type="entry name" value="Oxid_FAD_bind_N"/>
</dbReference>
<comment type="caution">
    <text evidence="22">The sequence shown here is derived from an EMBL/GenBank/DDBJ whole genome shotgun (WGS) entry which is preliminary data.</text>
</comment>
<dbReference type="RefSeq" id="WP_008486878.1">
    <property type="nucleotide sequence ID" value="NZ_AMRI01000051.1"/>
</dbReference>
<reference evidence="22 23" key="1">
    <citation type="journal article" date="2012" name="J. Bacteriol.">
        <title>Genome Sequence of Gallaecimonas xiamenensis Type Strain 3-C-1.</title>
        <authorList>
            <person name="Lai Q."/>
            <person name="Wang L."/>
            <person name="Wang W."/>
            <person name="Shao Z."/>
        </authorList>
    </citation>
    <scope>NUCLEOTIDE SEQUENCE [LARGE SCALE GENOMIC DNA]</scope>
    <source>
        <strain evidence="22 23">3-C-1</strain>
    </source>
</reference>
<dbReference type="InterPro" id="IPR036635">
    <property type="entry name" value="MurB_C_sf"/>
</dbReference>
<dbReference type="InterPro" id="IPR003170">
    <property type="entry name" value="MurB"/>
</dbReference>
<keyword evidence="17 20" id="KW-0961">Cell wall biogenesis/degradation</keyword>
<dbReference type="SUPFAM" id="SSF56176">
    <property type="entry name" value="FAD-binding/transporter-associated domain-like"/>
    <property type="match status" value="1"/>
</dbReference>
<keyword evidence="16 20" id="KW-0131">Cell cycle</keyword>
<dbReference type="InterPro" id="IPR016167">
    <property type="entry name" value="FAD-bd_PCMH_sub1"/>
</dbReference>
<dbReference type="PATRIC" id="fig|745411.4.peg.3740"/>
<dbReference type="Pfam" id="PF01565">
    <property type="entry name" value="FAD_binding_4"/>
    <property type="match status" value="1"/>
</dbReference>
<dbReference type="InterPro" id="IPR036318">
    <property type="entry name" value="FAD-bd_PCMH-like_sf"/>
</dbReference>
<evidence type="ECO:0000256" key="2">
    <source>
        <dbReference type="ARBA" id="ARBA00003921"/>
    </source>
</evidence>
<dbReference type="GO" id="GO:0008360">
    <property type="term" value="P:regulation of cell shape"/>
    <property type="evidence" value="ECO:0007669"/>
    <property type="project" value="UniProtKB-KW"/>
</dbReference>
<dbReference type="Gene3D" id="3.90.78.10">
    <property type="entry name" value="UDP-N-acetylenolpyruvoylglucosamine reductase, C-terminal domain"/>
    <property type="match status" value="1"/>
</dbReference>
<keyword evidence="9 20" id="KW-0132">Cell division</keyword>
<feature type="active site" description="Proton donor" evidence="20">
    <location>
        <position position="232"/>
    </location>
</feature>
<dbReference type="UniPathway" id="UPA00219"/>
<dbReference type="eggNOG" id="COG0812">
    <property type="taxonomic scope" value="Bacteria"/>
</dbReference>
<comment type="function">
    <text evidence="2 20">Cell wall formation.</text>
</comment>
<keyword evidence="13 20" id="KW-0133">Cell shape</keyword>
<feature type="active site" evidence="20">
    <location>
        <position position="162"/>
    </location>
</feature>
<accession>K2IX60</accession>
<evidence type="ECO:0000256" key="18">
    <source>
        <dbReference type="ARBA" id="ARBA00031026"/>
    </source>
</evidence>
<evidence type="ECO:0000256" key="9">
    <source>
        <dbReference type="ARBA" id="ARBA00022618"/>
    </source>
</evidence>
<dbReference type="EC" id="1.3.1.98" evidence="6 20"/>
<evidence type="ECO:0000313" key="22">
    <source>
        <dbReference type="EMBL" id="EKE67202.1"/>
    </source>
</evidence>
<sequence>MQIQSDVSLLPFNTFGLDVHCRALVTLDSLADLPQLPALVRQYPLVLPLGGGSNMLFCEPFDGLVLLNRLKGIKVTQDEQSYLLEVGAGEGWTELVDWTLAQGMGGLENLSLIPGTVGAAPIQNIGAYGLELKDRCQYVDYLDLQSGECHRLAADACQFGYRDSIFKGQLQGKVLITAVGLRLNKKWTPVLDYAPLSQLTYDGVTPRQVSELVKKVRRAKLPDPSQLGNAGSFYKNPTITKTSFEALKKVYADLPGYEVSPGQIKVPAAWFIDRAGWKGKRLGDAGVHEHQALVLVNHGRARAVDIVELARQIRDDVENKFGVCLSPEIRVIGASGEIPL</sequence>
<keyword evidence="11 20" id="KW-0274">FAD</keyword>
<evidence type="ECO:0000259" key="21">
    <source>
        <dbReference type="PROSITE" id="PS51387"/>
    </source>
</evidence>
<dbReference type="GO" id="GO:0071555">
    <property type="term" value="P:cell wall organization"/>
    <property type="evidence" value="ECO:0007669"/>
    <property type="project" value="UniProtKB-KW"/>
</dbReference>
<organism evidence="22 23">
    <name type="scientific">Gallaecimonas xiamenensis 3-C-1</name>
    <dbReference type="NCBI Taxonomy" id="745411"/>
    <lineage>
        <taxon>Bacteria</taxon>
        <taxon>Pseudomonadati</taxon>
        <taxon>Pseudomonadota</taxon>
        <taxon>Gammaproteobacteria</taxon>
        <taxon>Enterobacterales</taxon>
        <taxon>Gallaecimonadaceae</taxon>
        <taxon>Gallaecimonas</taxon>
    </lineage>
</organism>
<evidence type="ECO:0000313" key="23">
    <source>
        <dbReference type="Proteomes" id="UP000006755"/>
    </source>
</evidence>
<keyword evidence="23" id="KW-1185">Reference proteome</keyword>
<dbReference type="GO" id="GO:0008762">
    <property type="term" value="F:UDP-N-acetylmuramate dehydrogenase activity"/>
    <property type="evidence" value="ECO:0007669"/>
    <property type="project" value="UniProtKB-UniRule"/>
</dbReference>
<evidence type="ECO:0000256" key="4">
    <source>
        <dbReference type="ARBA" id="ARBA00004752"/>
    </source>
</evidence>
<keyword evidence="8 20" id="KW-0963">Cytoplasm</keyword>
<dbReference type="EMBL" id="AMRI01000051">
    <property type="protein sequence ID" value="EKE67202.1"/>
    <property type="molecule type" value="Genomic_DNA"/>
</dbReference>
<evidence type="ECO:0000256" key="5">
    <source>
        <dbReference type="ARBA" id="ARBA00010485"/>
    </source>
</evidence>
<dbReference type="GO" id="GO:0009252">
    <property type="term" value="P:peptidoglycan biosynthetic process"/>
    <property type="evidence" value="ECO:0007669"/>
    <property type="project" value="UniProtKB-UniRule"/>
</dbReference>
<dbReference type="Proteomes" id="UP000006755">
    <property type="component" value="Unassembled WGS sequence"/>
</dbReference>
<keyword evidence="14 20" id="KW-0573">Peptidoglycan synthesis</keyword>
<evidence type="ECO:0000256" key="20">
    <source>
        <dbReference type="HAMAP-Rule" id="MF_00037"/>
    </source>
</evidence>
<proteinExistence type="inferred from homology"/>
<dbReference type="PANTHER" id="PTHR21071">
    <property type="entry name" value="UDP-N-ACETYLENOLPYRUVOYLGLUCOSAMINE REDUCTASE"/>
    <property type="match status" value="1"/>
</dbReference>
<dbReference type="GO" id="GO:0005829">
    <property type="term" value="C:cytosol"/>
    <property type="evidence" value="ECO:0007669"/>
    <property type="project" value="TreeGrafter"/>
</dbReference>
<keyword evidence="10 20" id="KW-0285">Flavoprotein</keyword>
<dbReference type="AlphaFoldDB" id="K2IX60"/>
<comment type="similarity">
    <text evidence="5 20">Belongs to the MurB family.</text>
</comment>
<gene>
    <name evidence="20" type="primary">murB</name>
    <name evidence="22" type="ORF">B3C1_19113</name>
</gene>
<dbReference type="InterPro" id="IPR016166">
    <property type="entry name" value="FAD-bd_PCMH"/>
</dbReference>
<dbReference type="SUPFAM" id="SSF56194">
    <property type="entry name" value="Uridine diphospho-N-Acetylenolpyruvylglucosamine reductase, MurB, C-terminal domain"/>
    <property type="match status" value="1"/>
</dbReference>
<feature type="domain" description="FAD-binding PCMH-type" evidence="21">
    <location>
        <begin position="17"/>
        <end position="186"/>
    </location>
</feature>
<name>K2IX60_9GAMM</name>
<dbReference type="HAMAP" id="MF_00037">
    <property type="entry name" value="MurB"/>
    <property type="match status" value="1"/>
</dbReference>
<keyword evidence="15 20" id="KW-0560">Oxidoreductase</keyword>
<dbReference type="GO" id="GO:0071949">
    <property type="term" value="F:FAD binding"/>
    <property type="evidence" value="ECO:0007669"/>
    <property type="project" value="InterPro"/>
</dbReference>
<evidence type="ECO:0000256" key="1">
    <source>
        <dbReference type="ARBA" id="ARBA00001974"/>
    </source>
</evidence>
<evidence type="ECO:0000256" key="6">
    <source>
        <dbReference type="ARBA" id="ARBA00012518"/>
    </source>
</evidence>
<dbReference type="PROSITE" id="PS51387">
    <property type="entry name" value="FAD_PCMH"/>
    <property type="match status" value="1"/>
</dbReference>
<evidence type="ECO:0000256" key="14">
    <source>
        <dbReference type="ARBA" id="ARBA00022984"/>
    </source>
</evidence>
<evidence type="ECO:0000256" key="3">
    <source>
        <dbReference type="ARBA" id="ARBA00004496"/>
    </source>
</evidence>
<evidence type="ECO:0000256" key="10">
    <source>
        <dbReference type="ARBA" id="ARBA00022630"/>
    </source>
</evidence>
<comment type="catalytic activity">
    <reaction evidence="19 20">
        <text>UDP-N-acetyl-alpha-D-muramate + NADP(+) = UDP-N-acetyl-3-O-(1-carboxyvinyl)-alpha-D-glucosamine + NADPH + H(+)</text>
        <dbReference type="Rhea" id="RHEA:12248"/>
        <dbReference type="ChEBI" id="CHEBI:15378"/>
        <dbReference type="ChEBI" id="CHEBI:57783"/>
        <dbReference type="ChEBI" id="CHEBI:58349"/>
        <dbReference type="ChEBI" id="CHEBI:68483"/>
        <dbReference type="ChEBI" id="CHEBI:70757"/>
        <dbReference type="EC" id="1.3.1.98"/>
    </reaction>
</comment>
<evidence type="ECO:0000256" key="19">
    <source>
        <dbReference type="ARBA" id="ARBA00048914"/>
    </source>
</evidence>
<evidence type="ECO:0000256" key="8">
    <source>
        <dbReference type="ARBA" id="ARBA00022490"/>
    </source>
</evidence>
<dbReference type="NCBIfam" id="TIGR00179">
    <property type="entry name" value="murB"/>
    <property type="match status" value="1"/>
</dbReference>
<comment type="cofactor">
    <cofactor evidence="1 20">
        <name>FAD</name>
        <dbReference type="ChEBI" id="CHEBI:57692"/>
    </cofactor>
</comment>
<evidence type="ECO:0000256" key="12">
    <source>
        <dbReference type="ARBA" id="ARBA00022857"/>
    </source>
</evidence>
<dbReference type="GO" id="GO:0051301">
    <property type="term" value="P:cell division"/>
    <property type="evidence" value="ECO:0007669"/>
    <property type="project" value="UniProtKB-KW"/>
</dbReference>
<evidence type="ECO:0000256" key="17">
    <source>
        <dbReference type="ARBA" id="ARBA00023316"/>
    </source>
</evidence>
<comment type="subcellular location">
    <subcellularLocation>
        <location evidence="3 20">Cytoplasm</location>
    </subcellularLocation>
</comment>